<proteinExistence type="predicted"/>
<dbReference type="Proteomes" id="UP001232343">
    <property type="component" value="Unassembled WGS sequence"/>
</dbReference>
<comment type="caution">
    <text evidence="1">The sequence shown here is derived from an EMBL/GenBank/DDBJ whole genome shotgun (WGS) entry which is preliminary data.</text>
</comment>
<protein>
    <submittedName>
        <fullName evidence="1">Uncharacterized protein</fullName>
    </submittedName>
</protein>
<gene>
    <name evidence="1" type="ORF">J2S14_001407</name>
</gene>
<keyword evidence="2" id="KW-1185">Reference proteome</keyword>
<dbReference type="EMBL" id="JAUSUO010000002">
    <property type="protein sequence ID" value="MDQ0342595.1"/>
    <property type="molecule type" value="Genomic_DNA"/>
</dbReference>
<reference evidence="1 2" key="1">
    <citation type="submission" date="2023-07" db="EMBL/GenBank/DDBJ databases">
        <title>Genomic Encyclopedia of Type Strains, Phase IV (KMG-IV): sequencing the most valuable type-strain genomes for metagenomic binning, comparative biology and taxonomic classification.</title>
        <authorList>
            <person name="Goeker M."/>
        </authorList>
    </citation>
    <scope>NUCLEOTIDE SEQUENCE [LARGE SCALE GENOMIC DNA]</scope>
    <source>
        <strain evidence="1 2">DSM 27848</strain>
    </source>
</reference>
<evidence type="ECO:0000313" key="1">
    <source>
        <dbReference type="EMBL" id="MDQ0342595.1"/>
    </source>
</evidence>
<accession>A0ABU0D2J1</accession>
<organism evidence="1 2">
    <name type="scientific">Lederbergia wuyishanensis</name>
    <dbReference type="NCBI Taxonomy" id="1347903"/>
    <lineage>
        <taxon>Bacteria</taxon>
        <taxon>Bacillati</taxon>
        <taxon>Bacillota</taxon>
        <taxon>Bacilli</taxon>
        <taxon>Bacillales</taxon>
        <taxon>Bacillaceae</taxon>
        <taxon>Lederbergia</taxon>
    </lineage>
</organism>
<name>A0ABU0D2J1_9BACI</name>
<evidence type="ECO:0000313" key="2">
    <source>
        <dbReference type="Proteomes" id="UP001232343"/>
    </source>
</evidence>
<sequence>MSVIIFFLIVGIIFTFCLRKRYKSTTR</sequence>